<dbReference type="Proteomes" id="UP000485367">
    <property type="component" value="Unassembled WGS sequence"/>
</dbReference>
<protein>
    <submittedName>
        <fullName evidence="2">Collagen triple helix repeat (20 copies)</fullName>
    </submittedName>
</protein>
<dbReference type="InterPro" id="IPR050149">
    <property type="entry name" value="Collagen_superfamily"/>
</dbReference>
<feature type="compositionally biased region" description="Acidic residues" evidence="1">
    <location>
        <begin position="126"/>
        <end position="136"/>
    </location>
</feature>
<dbReference type="GO" id="GO:0030198">
    <property type="term" value="P:extracellular matrix organization"/>
    <property type="evidence" value="ECO:0007669"/>
    <property type="project" value="TreeGrafter"/>
</dbReference>
<dbReference type="EMBL" id="MWBO01000030">
    <property type="protein sequence ID" value="OQA52537.1"/>
    <property type="molecule type" value="Genomic_DNA"/>
</dbReference>
<feature type="compositionally biased region" description="Low complexity" evidence="1">
    <location>
        <begin position="112"/>
        <end position="124"/>
    </location>
</feature>
<proteinExistence type="predicted"/>
<dbReference type="AlphaFoldDB" id="A0A1V5SDH8"/>
<evidence type="ECO:0000256" key="1">
    <source>
        <dbReference type="SAM" id="MobiDB-lite"/>
    </source>
</evidence>
<name>A0A1V5SDH8_9BACT</name>
<dbReference type="Pfam" id="PF01391">
    <property type="entry name" value="Collagen"/>
    <property type="match status" value="2"/>
</dbReference>
<dbReference type="GO" id="GO:0030020">
    <property type="term" value="F:extracellular matrix structural constituent conferring tensile strength"/>
    <property type="evidence" value="ECO:0007669"/>
    <property type="project" value="TreeGrafter"/>
</dbReference>
<dbReference type="GO" id="GO:0005615">
    <property type="term" value="C:extracellular space"/>
    <property type="evidence" value="ECO:0007669"/>
    <property type="project" value="TreeGrafter"/>
</dbReference>
<evidence type="ECO:0000313" key="2">
    <source>
        <dbReference type="EMBL" id="OQA52537.1"/>
    </source>
</evidence>
<dbReference type="GO" id="GO:0031012">
    <property type="term" value="C:extracellular matrix"/>
    <property type="evidence" value="ECO:0007669"/>
    <property type="project" value="TreeGrafter"/>
</dbReference>
<keyword evidence="2" id="KW-0176">Collagen</keyword>
<comment type="caution">
    <text evidence="2">The sequence shown here is derived from an EMBL/GenBank/DDBJ whole genome shotgun (WGS) entry which is preliminary data.</text>
</comment>
<accession>A0A1V5SDH8</accession>
<reference evidence="2" key="1">
    <citation type="submission" date="2017-02" db="EMBL/GenBank/DDBJ databases">
        <title>Delving into the versatile metabolic prowess of the omnipresent phylum Bacteroidetes.</title>
        <authorList>
            <person name="Nobu M.K."/>
            <person name="Mei R."/>
            <person name="Narihiro T."/>
            <person name="Kuroda K."/>
            <person name="Liu W.-T."/>
        </authorList>
    </citation>
    <scope>NUCLEOTIDE SEQUENCE</scope>
    <source>
        <strain evidence="2">ADurb.Bin280</strain>
    </source>
</reference>
<feature type="compositionally biased region" description="Low complexity" evidence="1">
    <location>
        <begin position="84"/>
        <end position="105"/>
    </location>
</feature>
<organism evidence="2">
    <name type="scientific">candidate division WS2 bacterium ADurb.Bin280</name>
    <dbReference type="NCBI Taxonomy" id="1852829"/>
    <lineage>
        <taxon>Bacteria</taxon>
        <taxon>candidate division WS2</taxon>
    </lineage>
</organism>
<feature type="compositionally biased region" description="Basic and acidic residues" evidence="1">
    <location>
        <begin position="39"/>
        <end position="53"/>
    </location>
</feature>
<dbReference type="InterPro" id="IPR008160">
    <property type="entry name" value="Collagen"/>
</dbReference>
<dbReference type="PANTHER" id="PTHR24023:SF1115">
    <property type="entry name" value="FIBRILLAR COLLAGEN NC1 DOMAIN-CONTAINING PROTEIN"/>
    <property type="match status" value="1"/>
</dbReference>
<feature type="region of interest" description="Disordered" evidence="1">
    <location>
        <begin position="39"/>
        <end position="139"/>
    </location>
</feature>
<sequence>MPGVLLDLDDGTFLHFQKGVTVADDCSVTTNSIVYRGRVVRDGKDGENGKDGNDGAPGTPGKRGPQGPAGPPGVAGPAGPAGPVGPAGAASTVPGPRGPRGSQGPAGPPGVAGPAGPAGPAGNDGNDGEDGEDGADAEPAMKCSAPVTQEAPAQAIAGQEVGAQAAARIIFNGNVTLGAKARMIINPAPGAWAVGGPQWPEASPSQTADPLVECGGERQDNALCPPAVCAPNPFCGRPRRSVASLGLPVPLSPRMTYNDSPQAPPFIVTRGATPGVFDLGFGLLTATAGRSKSYIKLEANATGGAGGSVCNELTQAQDLRNDIRIRNQQDQAQSSANTNAN</sequence>
<dbReference type="PANTHER" id="PTHR24023">
    <property type="entry name" value="COLLAGEN ALPHA"/>
    <property type="match status" value="1"/>
</dbReference>
<gene>
    <name evidence="2" type="ORF">BWY43_00483</name>
</gene>